<dbReference type="AlphaFoldDB" id="A0A0K1Q656"/>
<sequence>MAFERRRVLAATLLVGCVSFLSTKAFAQSASDRETARSLMEDGDAKADRGDWKAALKAYEQADQIMHVPSTGYELAYAQANLGLLIEARDTLARVARIPLPAKGSEPAPFTAARRKAETLSNDLAKRIPSITLQLQNVDASQPPQILVDGESLSYAAAQVPRKVNPGPHRIVVRQASVERSANVVVAEHDSRTVTLDLAGATTMPPPPVEDTKSSSSSSSSTSRILVYGGFGLAIVGAGVGGVTGVMSFLKTKDLKDQCDGNQCPPSKQNELDSTKTLGNISTVAFIAGGVGLAAGIIGLVIAPNKEKSEASTTTKPHASRSDSVDKPRVTRITRITPLVSPTWMGLSGTF</sequence>
<dbReference type="KEGG" id="llu:AKJ09_07969"/>
<dbReference type="EMBL" id="CP012333">
    <property type="protein sequence ID" value="AKV01306.1"/>
    <property type="molecule type" value="Genomic_DNA"/>
</dbReference>
<reference evidence="4 5" key="1">
    <citation type="submission" date="2015-08" db="EMBL/GenBank/DDBJ databases">
        <authorList>
            <person name="Babu N.S."/>
            <person name="Beckwith C.J."/>
            <person name="Beseler K.G."/>
            <person name="Brison A."/>
            <person name="Carone J.V."/>
            <person name="Caskin T.P."/>
            <person name="Diamond M."/>
            <person name="Durham M.E."/>
            <person name="Foxe J.M."/>
            <person name="Go M."/>
            <person name="Henderson B.A."/>
            <person name="Jones I.B."/>
            <person name="McGettigan J.A."/>
            <person name="Micheletti S.J."/>
            <person name="Nasrallah M.E."/>
            <person name="Ortiz D."/>
            <person name="Piller C.R."/>
            <person name="Privatt S.R."/>
            <person name="Schneider S.L."/>
            <person name="Sharp S."/>
            <person name="Smith T.C."/>
            <person name="Stanton J.D."/>
            <person name="Ullery H.E."/>
            <person name="Wilson R.J."/>
            <person name="Serrano M.G."/>
            <person name="Buck G."/>
            <person name="Lee V."/>
            <person name="Wang Y."/>
            <person name="Carvalho R."/>
            <person name="Voegtly L."/>
            <person name="Shi R."/>
            <person name="Duckworth R."/>
            <person name="Johnson A."/>
            <person name="Loviza R."/>
            <person name="Walstead R."/>
            <person name="Shah Z."/>
            <person name="Kiflezghi M."/>
            <person name="Wade K."/>
            <person name="Ball S.L."/>
            <person name="Bradley K.W."/>
            <person name="Asai D.J."/>
            <person name="Bowman C.A."/>
            <person name="Russell D.A."/>
            <person name="Pope W.H."/>
            <person name="Jacobs-Sera D."/>
            <person name="Hendrix R.W."/>
            <person name="Hatfull G.F."/>
        </authorList>
    </citation>
    <scope>NUCLEOTIDE SEQUENCE [LARGE SCALE GENOMIC DNA]</scope>
    <source>
        <strain evidence="4 5">DSM 27648</strain>
    </source>
</reference>
<evidence type="ECO:0008006" key="6">
    <source>
        <dbReference type="Google" id="ProtNLM"/>
    </source>
</evidence>
<feature type="region of interest" description="Disordered" evidence="1">
    <location>
        <begin position="199"/>
        <end position="221"/>
    </location>
</feature>
<evidence type="ECO:0000256" key="3">
    <source>
        <dbReference type="SAM" id="SignalP"/>
    </source>
</evidence>
<feature type="chain" id="PRO_5005466658" description="PEGA domain-containing protein" evidence="3">
    <location>
        <begin position="28"/>
        <end position="351"/>
    </location>
</feature>
<feature type="compositionally biased region" description="Basic and acidic residues" evidence="1">
    <location>
        <begin position="320"/>
        <end position="329"/>
    </location>
</feature>
<evidence type="ECO:0000256" key="2">
    <source>
        <dbReference type="SAM" id="Phobius"/>
    </source>
</evidence>
<proteinExistence type="predicted"/>
<evidence type="ECO:0000313" key="4">
    <source>
        <dbReference type="EMBL" id="AKV01306.1"/>
    </source>
</evidence>
<feature type="transmembrane region" description="Helical" evidence="2">
    <location>
        <begin position="278"/>
        <end position="303"/>
    </location>
</feature>
<feature type="region of interest" description="Disordered" evidence="1">
    <location>
        <begin position="307"/>
        <end position="330"/>
    </location>
</feature>
<keyword evidence="3" id="KW-0732">Signal</keyword>
<organism evidence="4 5">
    <name type="scientific">Labilithrix luteola</name>
    <dbReference type="NCBI Taxonomy" id="1391654"/>
    <lineage>
        <taxon>Bacteria</taxon>
        <taxon>Pseudomonadati</taxon>
        <taxon>Myxococcota</taxon>
        <taxon>Polyangia</taxon>
        <taxon>Polyangiales</taxon>
        <taxon>Labilitrichaceae</taxon>
        <taxon>Labilithrix</taxon>
    </lineage>
</organism>
<dbReference type="OrthoDB" id="5503641at2"/>
<keyword evidence="2" id="KW-0812">Transmembrane</keyword>
<keyword evidence="2" id="KW-1133">Transmembrane helix</keyword>
<evidence type="ECO:0000313" key="5">
    <source>
        <dbReference type="Proteomes" id="UP000064967"/>
    </source>
</evidence>
<dbReference type="RefSeq" id="WP_146652433.1">
    <property type="nucleotide sequence ID" value="NZ_CP012333.1"/>
</dbReference>
<gene>
    <name evidence="4" type="ORF">AKJ09_07969</name>
</gene>
<keyword evidence="2" id="KW-0472">Membrane</keyword>
<evidence type="ECO:0000256" key="1">
    <source>
        <dbReference type="SAM" id="MobiDB-lite"/>
    </source>
</evidence>
<keyword evidence="5" id="KW-1185">Reference proteome</keyword>
<name>A0A0K1Q656_9BACT</name>
<dbReference type="STRING" id="1391654.AKJ09_07969"/>
<dbReference type="Proteomes" id="UP000064967">
    <property type="component" value="Chromosome"/>
</dbReference>
<protein>
    <recommendedName>
        <fullName evidence="6">PEGA domain-containing protein</fullName>
    </recommendedName>
</protein>
<feature type="transmembrane region" description="Helical" evidence="2">
    <location>
        <begin position="225"/>
        <end position="250"/>
    </location>
</feature>
<feature type="signal peptide" evidence="3">
    <location>
        <begin position="1"/>
        <end position="27"/>
    </location>
</feature>
<accession>A0A0K1Q656</accession>